<evidence type="ECO:0000256" key="3">
    <source>
        <dbReference type="ARBA" id="ARBA00022842"/>
    </source>
</evidence>
<protein>
    <submittedName>
        <fullName evidence="8">Terpene synthase 26</fullName>
    </submittedName>
</protein>
<dbReference type="FunFam" id="1.10.600.10:FF:000007">
    <property type="entry name" value="Isoprene synthase, chloroplastic"/>
    <property type="match status" value="1"/>
</dbReference>
<evidence type="ECO:0000259" key="6">
    <source>
        <dbReference type="Pfam" id="PF01397"/>
    </source>
</evidence>
<dbReference type="Gene3D" id="1.50.10.130">
    <property type="entry name" value="Terpene synthase, N-terminal domain"/>
    <property type="match status" value="1"/>
</dbReference>
<dbReference type="SFLD" id="SFLDG01014">
    <property type="entry name" value="Terpene_Cyclase_Like_1_N-term"/>
    <property type="match status" value="1"/>
</dbReference>
<evidence type="ECO:0000259" key="7">
    <source>
        <dbReference type="Pfam" id="PF03936"/>
    </source>
</evidence>
<feature type="domain" description="Terpene synthase metal-binding" evidence="7">
    <location>
        <begin position="336"/>
        <end position="572"/>
    </location>
</feature>
<dbReference type="SFLD" id="SFLDS00005">
    <property type="entry name" value="Isoprenoid_Synthase_Type_I"/>
    <property type="match status" value="1"/>
</dbReference>
<dbReference type="FunFam" id="1.50.10.130:FF:000001">
    <property type="entry name" value="Isoprene synthase, chloroplastic"/>
    <property type="match status" value="1"/>
</dbReference>
<dbReference type="InterPro" id="IPR050148">
    <property type="entry name" value="Terpene_synthase-like"/>
</dbReference>
<keyword evidence="2" id="KW-0479">Metal-binding</keyword>
<dbReference type="Pfam" id="PF03936">
    <property type="entry name" value="Terpene_synth_C"/>
    <property type="match status" value="1"/>
</dbReference>
<gene>
    <name evidence="8" type="primary">TPS26</name>
</gene>
<dbReference type="Gene3D" id="1.10.600.10">
    <property type="entry name" value="Farnesyl Diphosphate Synthase"/>
    <property type="match status" value="1"/>
</dbReference>
<keyword evidence="5" id="KW-0732">Signal</keyword>
<name>A0A1B0YMG4_TRIWF</name>
<dbReference type="InterPro" id="IPR005630">
    <property type="entry name" value="Terpene_synthase_metal-bd"/>
</dbReference>
<dbReference type="InterPro" id="IPR044814">
    <property type="entry name" value="Terpene_cyclase_plant_C1"/>
</dbReference>
<dbReference type="GO" id="GO:0000287">
    <property type="term" value="F:magnesium ion binding"/>
    <property type="evidence" value="ECO:0007669"/>
    <property type="project" value="InterPro"/>
</dbReference>
<evidence type="ECO:0000313" key="8">
    <source>
        <dbReference type="EMBL" id="ANO43015.1"/>
    </source>
</evidence>
<evidence type="ECO:0000256" key="4">
    <source>
        <dbReference type="ARBA" id="ARBA00023239"/>
    </source>
</evidence>
<evidence type="ECO:0000256" key="1">
    <source>
        <dbReference type="ARBA" id="ARBA00001946"/>
    </source>
</evidence>
<evidence type="ECO:0000256" key="2">
    <source>
        <dbReference type="ARBA" id="ARBA00022723"/>
    </source>
</evidence>
<dbReference type="CDD" id="cd00684">
    <property type="entry name" value="Terpene_cyclase_plant_C1"/>
    <property type="match status" value="1"/>
</dbReference>
<dbReference type="InterPro" id="IPR008949">
    <property type="entry name" value="Isoprenoid_synthase_dom_sf"/>
</dbReference>
<dbReference type="Pfam" id="PF01397">
    <property type="entry name" value="Terpene_synth"/>
    <property type="match status" value="1"/>
</dbReference>
<dbReference type="InterPro" id="IPR034741">
    <property type="entry name" value="Terpene_cyclase-like_1_C"/>
</dbReference>
<reference evidence="8" key="1">
    <citation type="submission" date="2016-03" db="EMBL/GenBank/DDBJ databases">
        <title>The terpene synthase gene family in Tripterygium wilfordii harbors a labdane-type diterpene synthase among the monoterpene synthase TPS-b subfamily: igin of Tripterygium wilfordii terpene synthases.</title>
        <authorList>
            <person name="Hansen N.L."/>
            <person name="Heskes A.M."/>
            <person name="Hamberger B."/>
            <person name="Olsen C.E."/>
            <person name="Andersen-Ranberg J."/>
            <person name="Hamberger B."/>
        </authorList>
    </citation>
    <scope>NUCLEOTIDE SEQUENCE</scope>
</reference>
<dbReference type="InterPro" id="IPR008930">
    <property type="entry name" value="Terpenoid_cyclase/PrenylTrfase"/>
</dbReference>
<dbReference type="PANTHER" id="PTHR31225">
    <property type="entry name" value="OS04G0344100 PROTEIN-RELATED"/>
    <property type="match status" value="1"/>
</dbReference>
<sequence length="628" mass="72934">MCINACGFLCNLVISYAQQVFDKIPSLDQGLNFSSMALIHRPCALSISTISSQHQQRNHTSFSSLISKTFVPCTIKCVIVDPEKIFVRRSANYQPPVWDHNYIQSLNSEYSGGSYVEQTNKLKGEVKMMLNKVVDHVEQLELIDTLQRLGLSYHFEEDIKRIVDTMYHNIQNNKQSKREMNLYATSLEFRILRQRGYNLNQEVFRSFVQDDSGNFMAFLRDDIKGMLHLYEASFLMVGGETILEDAKDFASKHLEEYVKNKNRDQDHVLYELVSHALELPLHWRMLRLEARWFIDVYGKTRGMNPTLLKFAKLDFNIVQAEHQKDVRLASRWWRSTGVGETLSFARDRLMENFLWSVGMAFEPHFGYYRRMETRLHALLTALDDVYDVYGSLDELELFTDAIQRWKVNVIEELPDYMRIPFFTLYNAMNEVAFNVLKEKGFHVVPCLKKALADLFRCYLSEAKWFYSGYTPTLEEYMKESWISVVAPTMLVHTCLITNPLSNDILKNLAKYPDILRYSSMIVRLADDLGTSPDEIKRGDNPKSIQCYMHETGASEEEARQHIRHLISETWKKINAEKLADSDFSPIFIDIAINLARTAQIVYLYGDGHASQDNQTRDLMKSLFIDPIS</sequence>
<keyword evidence="4" id="KW-0456">Lyase</keyword>
<feature type="chain" id="PRO_5008517520" evidence="5">
    <location>
        <begin position="18"/>
        <end position="628"/>
    </location>
</feature>
<feature type="domain" description="Terpene synthase N-terminal" evidence="6">
    <location>
        <begin position="97"/>
        <end position="277"/>
    </location>
</feature>
<proteinExistence type="evidence at transcript level"/>
<keyword evidence="3" id="KW-0460">Magnesium</keyword>
<dbReference type="SUPFAM" id="SSF48576">
    <property type="entry name" value="Terpenoid synthases"/>
    <property type="match status" value="1"/>
</dbReference>
<dbReference type="GO" id="GO:0010333">
    <property type="term" value="F:terpene synthase activity"/>
    <property type="evidence" value="ECO:0007669"/>
    <property type="project" value="InterPro"/>
</dbReference>
<dbReference type="InterPro" id="IPR036965">
    <property type="entry name" value="Terpene_synth_N_sf"/>
</dbReference>
<dbReference type="SUPFAM" id="SSF48239">
    <property type="entry name" value="Terpenoid cyclases/Protein prenyltransferases"/>
    <property type="match status" value="1"/>
</dbReference>
<dbReference type="InterPro" id="IPR001906">
    <property type="entry name" value="Terpene_synth_N"/>
</dbReference>
<organism evidence="8">
    <name type="scientific">Tripterygium wilfordii</name>
    <name type="common">Thunder God vine</name>
    <dbReference type="NCBI Taxonomy" id="458696"/>
    <lineage>
        <taxon>Eukaryota</taxon>
        <taxon>Viridiplantae</taxon>
        <taxon>Streptophyta</taxon>
        <taxon>Embryophyta</taxon>
        <taxon>Tracheophyta</taxon>
        <taxon>Spermatophyta</taxon>
        <taxon>Magnoliopsida</taxon>
        <taxon>eudicotyledons</taxon>
        <taxon>Gunneridae</taxon>
        <taxon>Pentapetalae</taxon>
        <taxon>rosids</taxon>
        <taxon>fabids</taxon>
        <taxon>Celastrales</taxon>
        <taxon>Celastraceae</taxon>
        <taxon>Tripterygium</taxon>
    </lineage>
</organism>
<dbReference type="GO" id="GO:0016102">
    <property type="term" value="P:diterpenoid biosynthetic process"/>
    <property type="evidence" value="ECO:0007669"/>
    <property type="project" value="InterPro"/>
</dbReference>
<dbReference type="EMBL" id="KU948702">
    <property type="protein sequence ID" value="ANO43015.1"/>
    <property type="molecule type" value="mRNA"/>
</dbReference>
<evidence type="ECO:0000256" key="5">
    <source>
        <dbReference type="SAM" id="SignalP"/>
    </source>
</evidence>
<feature type="signal peptide" evidence="5">
    <location>
        <begin position="1"/>
        <end position="17"/>
    </location>
</feature>
<comment type="cofactor">
    <cofactor evidence="1">
        <name>Mg(2+)</name>
        <dbReference type="ChEBI" id="CHEBI:18420"/>
    </cofactor>
</comment>
<accession>A0A1B0YMG4</accession>
<dbReference type="AlphaFoldDB" id="A0A1B0YMG4"/>
<dbReference type="SFLD" id="SFLDG01019">
    <property type="entry name" value="Terpene_Cyclase_Like_1_C_Termi"/>
    <property type="match status" value="1"/>
</dbReference>
<dbReference type="PANTHER" id="PTHR31225:SF9">
    <property type="entry name" value="TERPENE SYNTHASE 10"/>
    <property type="match status" value="1"/>
</dbReference>